<evidence type="ECO:0000313" key="2">
    <source>
        <dbReference type="Proteomes" id="UP000650081"/>
    </source>
</evidence>
<reference evidence="1" key="1">
    <citation type="submission" date="2020-08" db="EMBL/GenBank/DDBJ databases">
        <title>Lewinella bacteria from marine environments.</title>
        <authorList>
            <person name="Zhong Y."/>
        </authorList>
    </citation>
    <scope>NUCLEOTIDE SEQUENCE</scope>
    <source>
        <strain evidence="1">KCTC 42187</strain>
    </source>
</reference>
<sequence length="52" mass="5642">MDKHVPEDQAKASAGKVSWAAISSGRTPFSHFFNTANFAHCQRASNEKPPLA</sequence>
<organism evidence="1 2">
    <name type="scientific">Neolewinella lacunae</name>
    <dbReference type="NCBI Taxonomy" id="1517758"/>
    <lineage>
        <taxon>Bacteria</taxon>
        <taxon>Pseudomonadati</taxon>
        <taxon>Bacteroidota</taxon>
        <taxon>Saprospiria</taxon>
        <taxon>Saprospirales</taxon>
        <taxon>Lewinellaceae</taxon>
        <taxon>Neolewinella</taxon>
    </lineage>
</organism>
<dbReference type="Proteomes" id="UP000650081">
    <property type="component" value="Unassembled WGS sequence"/>
</dbReference>
<protein>
    <submittedName>
        <fullName evidence="1">Uncharacterized protein</fullName>
    </submittedName>
</protein>
<dbReference type="AlphaFoldDB" id="A0A923PN29"/>
<name>A0A923PN29_9BACT</name>
<proteinExistence type="predicted"/>
<evidence type="ECO:0000313" key="1">
    <source>
        <dbReference type="EMBL" id="MBC6994248.1"/>
    </source>
</evidence>
<dbReference type="RefSeq" id="WP_187466336.1">
    <property type="nucleotide sequence ID" value="NZ_JACSIT010000092.1"/>
</dbReference>
<comment type="caution">
    <text evidence="1">The sequence shown here is derived from an EMBL/GenBank/DDBJ whole genome shotgun (WGS) entry which is preliminary data.</text>
</comment>
<accession>A0A923PN29</accession>
<gene>
    <name evidence="1" type="ORF">H9S92_08750</name>
</gene>
<keyword evidence="2" id="KW-1185">Reference proteome</keyword>
<dbReference type="EMBL" id="JACSIT010000092">
    <property type="protein sequence ID" value="MBC6994248.1"/>
    <property type="molecule type" value="Genomic_DNA"/>
</dbReference>